<dbReference type="InterPro" id="IPR011990">
    <property type="entry name" value="TPR-like_helical_dom_sf"/>
</dbReference>
<keyword evidence="1" id="KW-0812">Transmembrane</keyword>
<dbReference type="Gene3D" id="1.25.40.10">
    <property type="entry name" value="Tetratricopeptide repeat domain"/>
    <property type="match status" value="1"/>
</dbReference>
<comment type="caution">
    <text evidence="2">The sequence shown here is derived from an EMBL/GenBank/DDBJ whole genome shotgun (WGS) entry which is preliminary data.</text>
</comment>
<organism evidence="2 3">
    <name type="scientific">Rariglobus hedericola</name>
    <dbReference type="NCBI Taxonomy" id="2597822"/>
    <lineage>
        <taxon>Bacteria</taxon>
        <taxon>Pseudomonadati</taxon>
        <taxon>Verrucomicrobiota</taxon>
        <taxon>Opitutia</taxon>
        <taxon>Opitutales</taxon>
        <taxon>Opitutaceae</taxon>
        <taxon>Rariglobus</taxon>
    </lineage>
</organism>
<evidence type="ECO:0000256" key="1">
    <source>
        <dbReference type="SAM" id="Phobius"/>
    </source>
</evidence>
<evidence type="ECO:0008006" key="4">
    <source>
        <dbReference type="Google" id="ProtNLM"/>
    </source>
</evidence>
<evidence type="ECO:0000313" key="3">
    <source>
        <dbReference type="Proteomes" id="UP000315648"/>
    </source>
</evidence>
<protein>
    <recommendedName>
        <fullName evidence="4">Tetratricopeptide repeat protein</fullName>
    </recommendedName>
</protein>
<sequence>MALPKVKLCWNGKRVEADWHLGLFGFYTRGTSGSRLQGIVISGRGLLAWLAGLAVVAYFTGAAALWFWLDRRPYNYVSYTDLVLPTRWSGIEKLRGQALIAEGMDDIKARKWSEGLQKLRVGIARNPEEIKGRLVLAEIFLAMKARKQAIEIYDGGLGTQYPGRDYVEAMLKSAAQSENYEWWLRTCDRALALIGNNPAHAADHRWLIQQKLSALLAADRPAEALVLAEAEGESGSPTISEFRVLALLKEGKPDAALAFLNEWQNRAGSRLDPQILRLQARAFREAKDAASMDRALEELRELSPADPRPYVYGIVQRLLAGRRDEAFASLDSFLLRFGSTPQYLQMLAAPLAEIAERPMLENLVKYAAQQGFDLEPFRRFLLQALMEKGEWREASTVLAEAKGSDKKAESVALWYDLMDAQIKAALDSGEAAQSNLVSLVRGRQFALSFYKDAITNMRRAGRLTTAREIVTFAQGMYPQNNVIETWRKELDIELAAAAELVSKPVVTLPRPQVAAATVVAPSTPRVEVTTADFEARLEALTKTGDYAGALQYLREIRVTKPAWLDAREADLSRDEVRFSGRAGDLVALRSSARLYINGDRLRSARTIEIARELHAAGRIPEAVFLLKELLAKVPDYPVAQRLLAEWVPKPVPTAATP</sequence>
<keyword evidence="3" id="KW-1185">Reference proteome</keyword>
<dbReference type="RefSeq" id="WP_144228177.1">
    <property type="nucleotide sequence ID" value="NZ_CBCRVV010000001.1"/>
</dbReference>
<accession>A0A556QMI6</accession>
<dbReference type="AlphaFoldDB" id="A0A556QMI6"/>
<evidence type="ECO:0000313" key="2">
    <source>
        <dbReference type="EMBL" id="TSJ77835.1"/>
    </source>
</evidence>
<feature type="transmembrane region" description="Helical" evidence="1">
    <location>
        <begin position="46"/>
        <end position="69"/>
    </location>
</feature>
<name>A0A556QMI6_9BACT</name>
<reference evidence="2 3" key="1">
    <citation type="submission" date="2019-07" db="EMBL/GenBank/DDBJ databases">
        <title>Description of 53C-WASEF.</title>
        <authorList>
            <person name="Pitt A."/>
            <person name="Hahn M.W."/>
        </authorList>
    </citation>
    <scope>NUCLEOTIDE SEQUENCE [LARGE SCALE GENOMIC DNA]</scope>
    <source>
        <strain evidence="2 3">53C-WASEF</strain>
    </source>
</reference>
<dbReference type="Proteomes" id="UP000315648">
    <property type="component" value="Unassembled WGS sequence"/>
</dbReference>
<keyword evidence="1" id="KW-1133">Transmembrane helix</keyword>
<dbReference type="SUPFAM" id="SSF48452">
    <property type="entry name" value="TPR-like"/>
    <property type="match status" value="1"/>
</dbReference>
<keyword evidence="1" id="KW-0472">Membrane</keyword>
<gene>
    <name evidence="2" type="ORF">FPL22_00580</name>
</gene>
<dbReference type="OrthoDB" id="190967at2"/>
<proteinExistence type="predicted"/>
<dbReference type="EMBL" id="VMBG01000001">
    <property type="protein sequence ID" value="TSJ77835.1"/>
    <property type="molecule type" value="Genomic_DNA"/>
</dbReference>